<proteinExistence type="predicted"/>
<dbReference type="EMBL" id="BAAAFZ010000001">
    <property type="protein sequence ID" value="GAA0566368.1"/>
    <property type="molecule type" value="Genomic_DNA"/>
</dbReference>
<accession>A0ABP3PK82</accession>
<feature type="region of interest" description="Disordered" evidence="1">
    <location>
        <begin position="1"/>
        <end position="21"/>
    </location>
</feature>
<keyword evidence="4" id="KW-1185">Reference proteome</keyword>
<evidence type="ECO:0000313" key="4">
    <source>
        <dbReference type="Proteomes" id="UP001501588"/>
    </source>
</evidence>
<reference evidence="4" key="1">
    <citation type="journal article" date="2019" name="Int. J. Syst. Evol. Microbiol.">
        <title>The Global Catalogue of Microorganisms (GCM) 10K type strain sequencing project: providing services to taxonomists for standard genome sequencing and annotation.</title>
        <authorList>
            <consortium name="The Broad Institute Genomics Platform"/>
            <consortium name="The Broad Institute Genome Sequencing Center for Infectious Disease"/>
            <person name="Wu L."/>
            <person name="Ma J."/>
        </authorList>
    </citation>
    <scope>NUCLEOTIDE SEQUENCE [LARGE SCALE GENOMIC DNA]</scope>
    <source>
        <strain evidence="4">JCM 9933</strain>
    </source>
</reference>
<feature type="signal peptide" evidence="2">
    <location>
        <begin position="1"/>
        <end position="46"/>
    </location>
</feature>
<evidence type="ECO:0008006" key="5">
    <source>
        <dbReference type="Google" id="ProtNLM"/>
    </source>
</evidence>
<name>A0ABP3PK82_9PROT</name>
<dbReference type="Proteomes" id="UP001501588">
    <property type="component" value="Unassembled WGS sequence"/>
</dbReference>
<protein>
    <recommendedName>
        <fullName evidence="5">DUF4148 domain-containing protein</fullName>
    </recommendedName>
</protein>
<evidence type="ECO:0000313" key="3">
    <source>
        <dbReference type="EMBL" id="GAA0566368.1"/>
    </source>
</evidence>
<comment type="caution">
    <text evidence="3">The sequence shown here is derived from an EMBL/GenBank/DDBJ whole genome shotgun (WGS) entry which is preliminary data.</text>
</comment>
<feature type="compositionally biased region" description="Basic and acidic residues" evidence="1">
    <location>
        <begin position="90"/>
        <end position="108"/>
    </location>
</feature>
<feature type="compositionally biased region" description="Pro residues" evidence="1">
    <location>
        <begin position="118"/>
        <end position="129"/>
    </location>
</feature>
<evidence type="ECO:0000256" key="2">
    <source>
        <dbReference type="SAM" id="SignalP"/>
    </source>
</evidence>
<gene>
    <name evidence="3" type="ORF">GCM10009416_00400</name>
</gene>
<organism evidence="3 4">
    <name type="scientific">Craurococcus roseus</name>
    <dbReference type="NCBI Taxonomy" id="77585"/>
    <lineage>
        <taxon>Bacteria</taxon>
        <taxon>Pseudomonadati</taxon>
        <taxon>Pseudomonadota</taxon>
        <taxon>Alphaproteobacteria</taxon>
        <taxon>Acetobacterales</taxon>
        <taxon>Acetobacteraceae</taxon>
        <taxon>Craurococcus</taxon>
    </lineage>
</organism>
<feature type="region of interest" description="Disordered" evidence="1">
    <location>
        <begin position="44"/>
        <end position="129"/>
    </location>
</feature>
<feature type="chain" id="PRO_5046772184" description="DUF4148 domain-containing protein" evidence="2">
    <location>
        <begin position="47"/>
        <end position="129"/>
    </location>
</feature>
<keyword evidence="2" id="KW-0732">Signal</keyword>
<sequence length="129" mass="14036">MAPIPNTRRDGGPAPVRTPPRRAAAAACLRLGALCAFFGVGGAALAQQQQRPDAPPPRSTETSPEWQRQQPTQERARGLMRQEGVLPSQQERREELRTLNEIYREVMPEGRGAVPAPGLAPDPGPRGER</sequence>
<dbReference type="RefSeq" id="WP_343893107.1">
    <property type="nucleotide sequence ID" value="NZ_BAAAFZ010000001.1"/>
</dbReference>
<feature type="compositionally biased region" description="Polar residues" evidence="1">
    <location>
        <begin position="59"/>
        <end position="73"/>
    </location>
</feature>
<evidence type="ECO:0000256" key="1">
    <source>
        <dbReference type="SAM" id="MobiDB-lite"/>
    </source>
</evidence>